<evidence type="ECO:0000256" key="6">
    <source>
        <dbReference type="ARBA" id="ARBA00023163"/>
    </source>
</evidence>
<keyword evidence="1" id="KW-0479">Metal-binding</keyword>
<protein>
    <recommendedName>
        <fullName evidence="9">Nuclear receptor domain-containing protein</fullName>
    </recommendedName>
</protein>
<dbReference type="PANTHER" id="PTHR24082:SF283">
    <property type="entry name" value="NUCLEAR HORMONE RECEPTOR HR96"/>
    <property type="match status" value="1"/>
</dbReference>
<keyword evidence="5" id="KW-0238">DNA-binding</keyword>
<evidence type="ECO:0000256" key="5">
    <source>
        <dbReference type="ARBA" id="ARBA00023125"/>
    </source>
</evidence>
<dbReference type="SUPFAM" id="SSF57716">
    <property type="entry name" value="Glucocorticoid receptor-like (DNA-binding domain)"/>
    <property type="match status" value="2"/>
</dbReference>
<dbReference type="GO" id="GO:0000122">
    <property type="term" value="P:negative regulation of transcription by RNA polymerase II"/>
    <property type="evidence" value="ECO:0007669"/>
    <property type="project" value="TreeGrafter"/>
</dbReference>
<dbReference type="AlphaFoldDB" id="A0A7R9KI06"/>
<dbReference type="OrthoDB" id="6247587at2759"/>
<proteinExistence type="predicted"/>
<keyword evidence="3" id="KW-0862">Zinc</keyword>
<evidence type="ECO:0000256" key="8">
    <source>
        <dbReference type="ARBA" id="ARBA00023242"/>
    </source>
</evidence>
<evidence type="ECO:0000313" key="10">
    <source>
        <dbReference type="EMBL" id="CAD7623625.1"/>
    </source>
</evidence>
<keyword evidence="4" id="KW-0805">Transcription regulation</keyword>
<dbReference type="InterPro" id="IPR035500">
    <property type="entry name" value="NHR-like_dom_sf"/>
</dbReference>
<dbReference type="PROSITE" id="PS51030">
    <property type="entry name" value="NUCLEAR_REC_DBD_2"/>
    <property type="match status" value="2"/>
</dbReference>
<dbReference type="InterPro" id="IPR001628">
    <property type="entry name" value="Znf_hrmn_rcpt"/>
</dbReference>
<sequence>MSCQSCKAFFRGFGLKNKIFRCPTNGKCILHTNDVKRKLCKRCRLDKCFAVGMRKVNMAELIRNNAEKERVKQLVDESKSKQSQSQEVMDRTVVCTQYVSDIVINDHSMGAQDIRSDGLREQKSGHEIITNPTSNTLVIRQNAIQKCPQIPLFRELCDYNGLTQLECNRISELMGASNILNYRLNKNGFSYKINDFEEYMTDFSHFKELFIRDIISFTKRLTSFGNICADDQLMLIKYSSSDLISILSLKYYNPETKSFITPLGGRKVNDQAMQLNSNVVDSFCYENLLQDFYHRFLMEWNYSDPLTTRTTTISTIEIRVRIGVTIKWDCNCTTNTTPTVKHARNFGAITCDSCKSFFRRTAFKSQLICASNGKCDINVMTRGLCRKCRLKKCLTVGMKSELIQSNGQNKCKKILIKEKVYNSKHKPSDESNNCDDFSPNNSQNNSLISDTTIDENSFLNSFNNICADDKYALMKYGGKDLVLIRFLKHYDRESHTLITPIDRDHSVQFDLDSNNNCIYIYCKDIYY</sequence>
<evidence type="ECO:0000256" key="4">
    <source>
        <dbReference type="ARBA" id="ARBA00023015"/>
    </source>
</evidence>
<dbReference type="PRINTS" id="PR00047">
    <property type="entry name" value="STROIDFINGER"/>
</dbReference>
<evidence type="ECO:0000256" key="3">
    <source>
        <dbReference type="ARBA" id="ARBA00022833"/>
    </source>
</evidence>
<keyword evidence="2" id="KW-0863">Zinc-finger</keyword>
<dbReference type="SUPFAM" id="SSF48508">
    <property type="entry name" value="Nuclear receptor ligand-binding domain"/>
    <property type="match status" value="1"/>
</dbReference>
<organism evidence="10">
    <name type="scientific">Medioppia subpectinata</name>
    <dbReference type="NCBI Taxonomy" id="1979941"/>
    <lineage>
        <taxon>Eukaryota</taxon>
        <taxon>Metazoa</taxon>
        <taxon>Ecdysozoa</taxon>
        <taxon>Arthropoda</taxon>
        <taxon>Chelicerata</taxon>
        <taxon>Arachnida</taxon>
        <taxon>Acari</taxon>
        <taxon>Acariformes</taxon>
        <taxon>Sarcoptiformes</taxon>
        <taxon>Oribatida</taxon>
        <taxon>Brachypylina</taxon>
        <taxon>Oppioidea</taxon>
        <taxon>Oppiidae</taxon>
        <taxon>Medioppia</taxon>
    </lineage>
</organism>
<dbReference type="GO" id="GO:0045944">
    <property type="term" value="P:positive regulation of transcription by RNA polymerase II"/>
    <property type="evidence" value="ECO:0007669"/>
    <property type="project" value="TreeGrafter"/>
</dbReference>
<keyword evidence="6" id="KW-0804">Transcription</keyword>
<evidence type="ECO:0000256" key="1">
    <source>
        <dbReference type="ARBA" id="ARBA00022723"/>
    </source>
</evidence>
<reference evidence="10" key="1">
    <citation type="submission" date="2020-11" db="EMBL/GenBank/DDBJ databases">
        <authorList>
            <person name="Tran Van P."/>
        </authorList>
    </citation>
    <scope>NUCLEOTIDE SEQUENCE</scope>
</reference>
<keyword evidence="11" id="KW-1185">Reference proteome</keyword>
<feature type="domain" description="Nuclear receptor" evidence="9">
    <location>
        <begin position="329"/>
        <end position="405"/>
    </location>
</feature>
<evidence type="ECO:0000256" key="2">
    <source>
        <dbReference type="ARBA" id="ARBA00022771"/>
    </source>
</evidence>
<dbReference type="InterPro" id="IPR050234">
    <property type="entry name" value="Nuclear_hormone_rcpt_NR1"/>
</dbReference>
<dbReference type="Proteomes" id="UP000759131">
    <property type="component" value="Unassembled WGS sequence"/>
</dbReference>
<dbReference type="InterPro" id="IPR013088">
    <property type="entry name" value="Znf_NHR/GATA"/>
</dbReference>
<dbReference type="EMBL" id="CAJPIZ010001772">
    <property type="protein sequence ID" value="CAG2104055.1"/>
    <property type="molecule type" value="Genomic_DNA"/>
</dbReference>
<dbReference type="GO" id="GO:0030154">
    <property type="term" value="P:cell differentiation"/>
    <property type="evidence" value="ECO:0007669"/>
    <property type="project" value="TreeGrafter"/>
</dbReference>
<evidence type="ECO:0000313" key="11">
    <source>
        <dbReference type="Proteomes" id="UP000759131"/>
    </source>
</evidence>
<evidence type="ECO:0000259" key="9">
    <source>
        <dbReference type="PROSITE" id="PS51030"/>
    </source>
</evidence>
<dbReference type="Gene3D" id="1.10.565.10">
    <property type="entry name" value="Retinoid X Receptor"/>
    <property type="match status" value="1"/>
</dbReference>
<keyword evidence="8" id="KW-0539">Nucleus</keyword>
<dbReference type="GO" id="GO:0008270">
    <property type="term" value="F:zinc ion binding"/>
    <property type="evidence" value="ECO:0007669"/>
    <property type="project" value="UniProtKB-KW"/>
</dbReference>
<dbReference type="GO" id="GO:0000978">
    <property type="term" value="F:RNA polymerase II cis-regulatory region sequence-specific DNA binding"/>
    <property type="evidence" value="ECO:0007669"/>
    <property type="project" value="TreeGrafter"/>
</dbReference>
<accession>A0A7R9KI06</accession>
<gene>
    <name evidence="10" type="ORF">OSB1V03_LOCUS4078</name>
</gene>
<feature type="domain" description="Nuclear receptor" evidence="9">
    <location>
        <begin position="1"/>
        <end position="60"/>
    </location>
</feature>
<dbReference type="EMBL" id="OC856347">
    <property type="protein sequence ID" value="CAD7623625.1"/>
    <property type="molecule type" value="Genomic_DNA"/>
</dbReference>
<dbReference type="PANTHER" id="PTHR24082">
    <property type="entry name" value="NUCLEAR HORMONE RECEPTOR"/>
    <property type="match status" value="1"/>
</dbReference>
<dbReference type="Gene3D" id="3.30.50.10">
    <property type="entry name" value="Erythroid Transcription Factor GATA-1, subunit A"/>
    <property type="match status" value="2"/>
</dbReference>
<dbReference type="Pfam" id="PF00105">
    <property type="entry name" value="zf-C4"/>
    <property type="match status" value="2"/>
</dbReference>
<keyword evidence="7" id="KW-0675">Receptor</keyword>
<dbReference type="SMART" id="SM00399">
    <property type="entry name" value="ZnF_C4"/>
    <property type="match status" value="2"/>
</dbReference>
<evidence type="ECO:0000256" key="7">
    <source>
        <dbReference type="ARBA" id="ARBA00023170"/>
    </source>
</evidence>
<dbReference type="GO" id="GO:0004879">
    <property type="term" value="F:nuclear receptor activity"/>
    <property type="evidence" value="ECO:0007669"/>
    <property type="project" value="TreeGrafter"/>
</dbReference>
<name>A0A7R9KI06_9ACAR</name>